<name>A0A1F8FCN0_9BACT</name>
<organism evidence="1 2">
    <name type="scientific">Candidatus Yanofskybacteria bacterium RIFCSPHIGHO2_02_FULL_41_11</name>
    <dbReference type="NCBI Taxonomy" id="1802675"/>
    <lineage>
        <taxon>Bacteria</taxon>
        <taxon>Candidatus Yanofskyibacteriota</taxon>
    </lineage>
</organism>
<sequence>MPKVDYDTRQQLLESLSLDPDSAIMVAPFRDLQKIQTSEIKDIHGSVSRKNVLESEFGSIEEAKKLLDALLKYYEDHPDIQGHSDRAVRESRISNRIFNRFYYGPAMNLENIVNYYLNNKAMVLYPYLEKLLELGFLSEDRAKSLFEVRNQYLPDRTKEEEAEIKRLTKKLKGSEDENFYLYSASEVVPQKYAFEIEVVNDRGAVRSVESILTNFQEHKKDLDLIILNF</sequence>
<protein>
    <submittedName>
        <fullName evidence="1">Uncharacterized protein</fullName>
    </submittedName>
</protein>
<dbReference type="AlphaFoldDB" id="A0A1F8FCN0"/>
<accession>A0A1F8FCN0</accession>
<proteinExistence type="predicted"/>
<reference evidence="1 2" key="1">
    <citation type="journal article" date="2016" name="Nat. Commun.">
        <title>Thousands of microbial genomes shed light on interconnected biogeochemical processes in an aquifer system.</title>
        <authorList>
            <person name="Anantharaman K."/>
            <person name="Brown C.T."/>
            <person name="Hug L.A."/>
            <person name="Sharon I."/>
            <person name="Castelle C.J."/>
            <person name="Probst A.J."/>
            <person name="Thomas B.C."/>
            <person name="Singh A."/>
            <person name="Wilkins M.J."/>
            <person name="Karaoz U."/>
            <person name="Brodie E.L."/>
            <person name="Williams K.H."/>
            <person name="Hubbard S.S."/>
            <person name="Banfield J.F."/>
        </authorList>
    </citation>
    <scope>NUCLEOTIDE SEQUENCE [LARGE SCALE GENOMIC DNA]</scope>
</reference>
<evidence type="ECO:0000313" key="1">
    <source>
        <dbReference type="EMBL" id="OGN10925.1"/>
    </source>
</evidence>
<gene>
    <name evidence="1" type="ORF">A3J46_04180</name>
</gene>
<evidence type="ECO:0000313" key="2">
    <source>
        <dbReference type="Proteomes" id="UP000177167"/>
    </source>
</evidence>
<dbReference type="EMBL" id="MGJP01000001">
    <property type="protein sequence ID" value="OGN10925.1"/>
    <property type="molecule type" value="Genomic_DNA"/>
</dbReference>
<comment type="caution">
    <text evidence="1">The sequence shown here is derived from an EMBL/GenBank/DDBJ whole genome shotgun (WGS) entry which is preliminary data.</text>
</comment>
<dbReference type="Proteomes" id="UP000177167">
    <property type="component" value="Unassembled WGS sequence"/>
</dbReference>